<evidence type="ECO:0000313" key="2">
    <source>
        <dbReference type="Proteomes" id="UP000321567"/>
    </source>
</evidence>
<dbReference type="RefSeq" id="WP_147162051.1">
    <property type="nucleotide sequence ID" value="NZ_BJZO01000002.1"/>
</dbReference>
<comment type="caution">
    <text evidence="1">The sequence shown here is derived from an EMBL/GenBank/DDBJ whole genome shotgun (WGS) entry which is preliminary data.</text>
</comment>
<dbReference type="Gene3D" id="1.25.40.10">
    <property type="entry name" value="Tetratricopeptide repeat domain"/>
    <property type="match status" value="1"/>
</dbReference>
<dbReference type="Pfam" id="PF01075">
    <property type="entry name" value="Glyco_transf_9"/>
    <property type="match status" value="1"/>
</dbReference>
<dbReference type="SUPFAM" id="SSF53756">
    <property type="entry name" value="UDP-Glycosyltransferase/glycogen phosphorylase"/>
    <property type="match status" value="1"/>
</dbReference>
<dbReference type="SUPFAM" id="SSF48452">
    <property type="entry name" value="TPR-like"/>
    <property type="match status" value="1"/>
</dbReference>
<name>A0A512H3J1_9PROT</name>
<proteinExistence type="predicted"/>
<protein>
    <submittedName>
        <fullName evidence="1">Uncharacterized protein</fullName>
    </submittedName>
</protein>
<dbReference type="GO" id="GO:0016757">
    <property type="term" value="F:glycosyltransferase activity"/>
    <property type="evidence" value="ECO:0007669"/>
    <property type="project" value="InterPro"/>
</dbReference>
<organism evidence="1 2">
    <name type="scientific">Pararhodospirillum oryzae</name>
    <dbReference type="NCBI Taxonomy" id="478448"/>
    <lineage>
        <taxon>Bacteria</taxon>
        <taxon>Pseudomonadati</taxon>
        <taxon>Pseudomonadota</taxon>
        <taxon>Alphaproteobacteria</taxon>
        <taxon>Rhodospirillales</taxon>
        <taxon>Rhodospirillaceae</taxon>
        <taxon>Pararhodospirillum</taxon>
    </lineage>
</organism>
<sequence length="427" mass="46119">MTPPRPTPLLDAAIAALRRREARRALALVSRALVHEGEAQGQGLAVLGAALRAADLPHAALETLRAASARRPTHLGLAYQHARAAHDLGLLDEARAGFERCLRLAPAWSPALSGLGETLLTAGDWARGWAALDQGNRPENHKALPLPPPERAWDGRPLAGRRLLVIADQGYGDMVQFCRLLPPLAARAGGPVLLGCPPSLARLLGRIPGLTAVFTRPPPAHAFDCFTVLSRLPLHLGLKETDLPGPVPYLRPPPTLARRWAGRVEALARPRVALAWAGRPRHARDHRRSLPLAALAPLACVAPFVALSPLPDSGSPPPLALCPVMETLDDFAETAGLLHEIDLLISVDTAVAHLAGALNRPVWILLPFTPDWRWRRERVETPWYPSARLIRQPMPGDWASVLARVRDLLTRWHAGSPHGPPPDPGVA</sequence>
<dbReference type="InterPro" id="IPR002201">
    <property type="entry name" value="Glyco_trans_9"/>
</dbReference>
<dbReference type="AlphaFoldDB" id="A0A512H3J1"/>
<keyword evidence="2" id="KW-1185">Reference proteome</keyword>
<dbReference type="OrthoDB" id="6193797at2"/>
<accession>A0A512H3J1</accession>
<gene>
    <name evidence="1" type="ORF">ROR02_01090</name>
</gene>
<dbReference type="Gene3D" id="3.40.50.2000">
    <property type="entry name" value="Glycogen Phosphorylase B"/>
    <property type="match status" value="1"/>
</dbReference>
<evidence type="ECO:0000313" key="1">
    <source>
        <dbReference type="EMBL" id="GEO79978.1"/>
    </source>
</evidence>
<reference evidence="1 2" key="1">
    <citation type="submission" date="2019-07" db="EMBL/GenBank/DDBJ databases">
        <title>Whole genome shotgun sequence of Rhodospirillum oryzae NBRC 107573.</title>
        <authorList>
            <person name="Hosoyama A."/>
            <person name="Uohara A."/>
            <person name="Ohji S."/>
            <person name="Ichikawa N."/>
        </authorList>
    </citation>
    <scope>NUCLEOTIDE SEQUENCE [LARGE SCALE GENOMIC DNA]</scope>
    <source>
        <strain evidence="1 2">NBRC 107573</strain>
    </source>
</reference>
<dbReference type="InterPro" id="IPR011990">
    <property type="entry name" value="TPR-like_helical_dom_sf"/>
</dbReference>
<dbReference type="Proteomes" id="UP000321567">
    <property type="component" value="Unassembled WGS sequence"/>
</dbReference>
<dbReference type="EMBL" id="BJZO01000002">
    <property type="protein sequence ID" value="GEO79978.1"/>
    <property type="molecule type" value="Genomic_DNA"/>
</dbReference>